<feature type="signal peptide" evidence="1">
    <location>
        <begin position="1"/>
        <end position="18"/>
    </location>
</feature>
<proteinExistence type="predicted"/>
<evidence type="ECO:0000313" key="3">
    <source>
        <dbReference type="Proteomes" id="UP000197783"/>
    </source>
</evidence>
<protein>
    <submittedName>
        <fullName evidence="2">Peptidase C13 family protein</fullName>
    </submittedName>
</protein>
<dbReference type="Proteomes" id="UP000197783">
    <property type="component" value="Unassembled WGS sequence"/>
</dbReference>
<dbReference type="OrthoDB" id="345222at2"/>
<dbReference type="GO" id="GO:0008233">
    <property type="term" value="F:peptidase activity"/>
    <property type="evidence" value="ECO:0007669"/>
    <property type="project" value="InterPro"/>
</dbReference>
<evidence type="ECO:0000256" key="1">
    <source>
        <dbReference type="SAM" id="SignalP"/>
    </source>
</evidence>
<dbReference type="Pfam" id="PF01650">
    <property type="entry name" value="Peptidase_C13"/>
    <property type="match status" value="1"/>
</dbReference>
<dbReference type="AlphaFoldDB" id="A0A245ZFX3"/>
<dbReference type="EMBL" id="NBBJ01000005">
    <property type="protein sequence ID" value="OWK28633.1"/>
    <property type="molecule type" value="Genomic_DNA"/>
</dbReference>
<evidence type="ECO:0000313" key="2">
    <source>
        <dbReference type="EMBL" id="OWK28633.1"/>
    </source>
</evidence>
<dbReference type="RefSeq" id="WP_088334578.1">
    <property type="nucleotide sequence ID" value="NZ_NBBJ01000005.1"/>
</dbReference>
<keyword evidence="3" id="KW-1185">Reference proteome</keyword>
<feature type="chain" id="PRO_5013100217" evidence="1">
    <location>
        <begin position="19"/>
        <end position="325"/>
    </location>
</feature>
<name>A0A245ZFX3_9SPHN</name>
<dbReference type="GO" id="GO:0006508">
    <property type="term" value="P:proteolysis"/>
    <property type="evidence" value="ECO:0007669"/>
    <property type="project" value="InterPro"/>
</dbReference>
<accession>A0A245ZFX3</accession>
<dbReference type="InterPro" id="IPR001096">
    <property type="entry name" value="Peptidase_C13"/>
</dbReference>
<reference evidence="2 3" key="1">
    <citation type="submission" date="2017-03" db="EMBL/GenBank/DDBJ databases">
        <title>Genome sequence of Sphingomonas mucosissima DSM 17494.</title>
        <authorList>
            <person name="Poehlein A."/>
            <person name="Wuebbeler J.H."/>
            <person name="Steinbuechel A."/>
            <person name="Daniel R."/>
        </authorList>
    </citation>
    <scope>NUCLEOTIDE SEQUENCE [LARGE SCALE GENOMIC DNA]</scope>
    <source>
        <strain evidence="2 3">DSM 17494</strain>
    </source>
</reference>
<dbReference type="Gene3D" id="3.40.50.1460">
    <property type="match status" value="1"/>
</dbReference>
<sequence>MKRLLTILLAALAGASSAQTYRPPQHTRPMSIVTGAGEASLIELADQGGAIEHDRAPGWQLAEHRRLATALNGLAPQRKGTVDAFVVAVALDSDPVFGREAREAGRVLGRRYDAERRTIVLAGTDGTAESALPMGSPANLEVVLARVAELMDTSEDVLVLYVTSHGARFGIVYNDADQGFGAISPRRLWGTLSQLGIRNRLILVSACYAGVFVPILSSDTTAIITAASSERTSFGCQADNDWTFFGDALINHALRKPQPLAAAAHEAVRTIAIWEQGAGLEPSEPQVSIGAGAARWLATLDARAPPVSSAPVGRPSNALLTAAGR</sequence>
<comment type="caution">
    <text evidence="2">The sequence shown here is derived from an EMBL/GenBank/DDBJ whole genome shotgun (WGS) entry which is preliminary data.</text>
</comment>
<organism evidence="2 3">
    <name type="scientific">Sphingomonas mucosissima</name>
    <dbReference type="NCBI Taxonomy" id="370959"/>
    <lineage>
        <taxon>Bacteria</taxon>
        <taxon>Pseudomonadati</taxon>
        <taxon>Pseudomonadota</taxon>
        <taxon>Alphaproteobacteria</taxon>
        <taxon>Sphingomonadales</taxon>
        <taxon>Sphingomonadaceae</taxon>
        <taxon>Sphingomonas</taxon>
    </lineage>
</organism>
<keyword evidence="1" id="KW-0732">Signal</keyword>
<gene>
    <name evidence="2" type="ORF">SPMU_28960</name>
</gene>